<feature type="domain" description="GTP-binding protein TrmE N-terminal" evidence="5">
    <location>
        <begin position="879"/>
        <end position="1025"/>
    </location>
</feature>
<feature type="domain" description="MnmE helical" evidence="6">
    <location>
        <begin position="1028"/>
        <end position="1451"/>
    </location>
</feature>
<dbReference type="InterPro" id="IPR027266">
    <property type="entry name" value="TrmE/GcvT-like"/>
</dbReference>
<dbReference type="Gene3D" id="3.80.10.10">
    <property type="entry name" value="Ribonuclease Inhibitor"/>
    <property type="match status" value="1"/>
</dbReference>
<feature type="region of interest" description="Disordered" evidence="3">
    <location>
        <begin position="931"/>
        <end position="952"/>
    </location>
</feature>
<keyword evidence="1" id="KW-0547">Nucleotide-binding</keyword>
<dbReference type="PANTHER" id="PTHR42714">
    <property type="entry name" value="TRNA MODIFICATION GTPASE GTPBP3"/>
    <property type="match status" value="1"/>
</dbReference>
<gene>
    <name evidence="7" type="ORF">LTR91_022307</name>
</gene>
<dbReference type="Pfam" id="PF10396">
    <property type="entry name" value="TrmE_N"/>
    <property type="match status" value="1"/>
</dbReference>
<evidence type="ECO:0000313" key="8">
    <source>
        <dbReference type="Proteomes" id="UP001175353"/>
    </source>
</evidence>
<evidence type="ECO:0000256" key="2">
    <source>
        <dbReference type="ARBA" id="ARBA00023134"/>
    </source>
</evidence>
<feature type="region of interest" description="Disordered" evidence="3">
    <location>
        <begin position="675"/>
        <end position="741"/>
    </location>
</feature>
<dbReference type="Proteomes" id="UP001175353">
    <property type="component" value="Unassembled WGS sequence"/>
</dbReference>
<evidence type="ECO:0000259" key="5">
    <source>
        <dbReference type="Pfam" id="PF10396"/>
    </source>
</evidence>
<feature type="compositionally biased region" description="Acidic residues" evidence="3">
    <location>
        <begin position="782"/>
        <end position="792"/>
    </location>
</feature>
<dbReference type="Gene3D" id="3.40.50.300">
    <property type="entry name" value="P-loop containing nucleotide triphosphate hydrolases"/>
    <property type="match status" value="1"/>
</dbReference>
<dbReference type="CDD" id="cd04164">
    <property type="entry name" value="trmE"/>
    <property type="match status" value="1"/>
</dbReference>
<feature type="compositionally biased region" description="Acidic residues" evidence="3">
    <location>
        <begin position="110"/>
        <end position="128"/>
    </location>
</feature>
<dbReference type="PANTHER" id="PTHR42714:SF2">
    <property type="entry name" value="TRNA MODIFICATION GTPASE GTPBP3, MITOCHONDRIAL"/>
    <property type="match status" value="1"/>
</dbReference>
<feature type="region of interest" description="Disordered" evidence="3">
    <location>
        <begin position="772"/>
        <end position="793"/>
    </location>
</feature>
<dbReference type="HAMAP" id="MF_00379">
    <property type="entry name" value="GTPase_MnmE"/>
    <property type="match status" value="1"/>
</dbReference>
<dbReference type="InterPro" id="IPR027368">
    <property type="entry name" value="MnmE_dom2"/>
</dbReference>
<evidence type="ECO:0000259" key="4">
    <source>
        <dbReference type="Pfam" id="PF01926"/>
    </source>
</evidence>
<dbReference type="Gene3D" id="1.20.120.430">
    <property type="entry name" value="tRNA modification GTPase MnmE domain 2"/>
    <property type="match status" value="1"/>
</dbReference>
<dbReference type="EMBL" id="JAUJLE010000432">
    <property type="protein sequence ID" value="KAK0956577.1"/>
    <property type="molecule type" value="Genomic_DNA"/>
</dbReference>
<evidence type="ECO:0000259" key="6">
    <source>
        <dbReference type="Pfam" id="PF12631"/>
    </source>
</evidence>
<feature type="domain" description="G" evidence="4">
    <location>
        <begin position="1128"/>
        <end position="1265"/>
    </location>
</feature>
<dbReference type="Pfam" id="PF12631">
    <property type="entry name" value="MnmE_helical"/>
    <property type="match status" value="1"/>
</dbReference>
<evidence type="ECO:0000256" key="3">
    <source>
        <dbReference type="SAM" id="MobiDB-lite"/>
    </source>
</evidence>
<dbReference type="InterPro" id="IPR027417">
    <property type="entry name" value="P-loop_NTPase"/>
</dbReference>
<organism evidence="7 8">
    <name type="scientific">Friedmanniomyces endolithicus</name>
    <dbReference type="NCBI Taxonomy" id="329885"/>
    <lineage>
        <taxon>Eukaryota</taxon>
        <taxon>Fungi</taxon>
        <taxon>Dikarya</taxon>
        <taxon>Ascomycota</taxon>
        <taxon>Pezizomycotina</taxon>
        <taxon>Dothideomycetes</taxon>
        <taxon>Dothideomycetidae</taxon>
        <taxon>Mycosphaerellales</taxon>
        <taxon>Teratosphaeriaceae</taxon>
        <taxon>Friedmanniomyces</taxon>
    </lineage>
</organism>
<dbReference type="InterPro" id="IPR006073">
    <property type="entry name" value="GTP-bd"/>
</dbReference>
<dbReference type="GO" id="GO:0030488">
    <property type="term" value="P:tRNA methylation"/>
    <property type="evidence" value="ECO:0007669"/>
    <property type="project" value="TreeGrafter"/>
</dbReference>
<dbReference type="InterPro" id="IPR025867">
    <property type="entry name" value="MnmE_helical"/>
</dbReference>
<dbReference type="GO" id="GO:0005525">
    <property type="term" value="F:GTP binding"/>
    <property type="evidence" value="ECO:0007669"/>
    <property type="project" value="UniProtKB-KW"/>
</dbReference>
<dbReference type="InterPro" id="IPR018948">
    <property type="entry name" value="GTP-bd_TrmE_N"/>
</dbReference>
<protein>
    <submittedName>
        <fullName evidence="7">Uncharacterized protein</fullName>
    </submittedName>
</protein>
<dbReference type="GO" id="GO:0003924">
    <property type="term" value="F:GTPase activity"/>
    <property type="evidence" value="ECO:0007669"/>
    <property type="project" value="InterPro"/>
</dbReference>
<proteinExistence type="inferred from homology"/>
<dbReference type="GO" id="GO:0005739">
    <property type="term" value="C:mitochondrion"/>
    <property type="evidence" value="ECO:0007669"/>
    <property type="project" value="TreeGrafter"/>
</dbReference>
<accession>A0AAN6H4A5</accession>
<feature type="compositionally biased region" description="Basic and acidic residues" evidence="3">
    <location>
        <begin position="686"/>
        <end position="698"/>
    </location>
</feature>
<dbReference type="InterPro" id="IPR004520">
    <property type="entry name" value="GTPase_MnmE"/>
</dbReference>
<name>A0AAN6H4A5_9PEZI</name>
<dbReference type="Pfam" id="PF01926">
    <property type="entry name" value="MMR_HSR1"/>
    <property type="match status" value="1"/>
</dbReference>
<feature type="compositionally biased region" description="Acidic residues" evidence="3">
    <location>
        <begin position="726"/>
        <end position="741"/>
    </location>
</feature>
<dbReference type="SUPFAM" id="SSF116878">
    <property type="entry name" value="TrmE connector domain"/>
    <property type="match status" value="1"/>
</dbReference>
<dbReference type="SUPFAM" id="SSF52047">
    <property type="entry name" value="RNI-like"/>
    <property type="match status" value="1"/>
</dbReference>
<reference evidence="7" key="1">
    <citation type="submission" date="2023-06" db="EMBL/GenBank/DDBJ databases">
        <title>Black Yeasts Isolated from many extreme environments.</title>
        <authorList>
            <person name="Coleine C."/>
            <person name="Stajich J.E."/>
            <person name="Selbmann L."/>
        </authorList>
    </citation>
    <scope>NUCLEOTIDE SEQUENCE</scope>
    <source>
        <strain evidence="7">CCFEE 5200</strain>
    </source>
</reference>
<keyword evidence="8" id="KW-1185">Reference proteome</keyword>
<feature type="compositionally biased region" description="Polar residues" evidence="3">
    <location>
        <begin position="942"/>
        <end position="952"/>
    </location>
</feature>
<dbReference type="InterPro" id="IPR032675">
    <property type="entry name" value="LRR_dom_sf"/>
</dbReference>
<dbReference type="InterPro" id="IPR031168">
    <property type="entry name" value="G_TrmE"/>
</dbReference>
<sequence length="1454" mass="160682">MAMESTCSDSQAFTSPPDVCRCWRSELVMLGTALSIASADLPEILPLHVPYESCTCLHINIHFTFHNAGRTAIVSTTNTSQFDMAPTGTKRRSTRQAVSRNSKRSIYAEPETDEDEFDVDVDGEEEYAPEPIAEEPPPRQQRRKPAPRTRHQTRSKSVGKSKAVAKPRLKGIGKKRRWNTLSDPLAKGWKEFKGPSDGRIPKWTSLPIDILREVFVFASQPLHEQTRTASANVDWLIKTARVCRAFAVPALEAYYQSPSLLTSYAPHQLHALLQKDEQYMHYNVKVKSLSIDVRRLAYSATNMGLFDITHFAETLPQLQHAEILHPIDEPPFRTPGKIQNWYYPERFFSTLEERGNRLKSWRWNRNMIQHVDAASAYTSIAQTHTGKSFEYLERLTVCDFGYDNSAEPIASQDGVEATAPGLASSISLLPRLKDLTLISCEVLVDKFLERLPKDLERLEITNCLELTSDMLQTYLVSGGSQLRELVLNHNPALNMSFLTGLERDCPRLEVLKMDLRYYSERLNSNDAQALYDELLTADNIPTWPTTLRRLELIHLQRWAAEAAQNLFRSLVEGAAHLPDLRHLVLHSHLSIPWRQRAEFRDQWIDRLQRVYARRSKPPNPHLGSLKQFRMWKLAQADGWDFKDSGRARTRGDESDDEFSLGRRISHVAISPARPRGADVEVYSDASPEKKQVEQDVGVRRSRRVAEASQTPVSGSPPAGGAVDNTSNDEDDEGVEEGWEGQEETFVQGLCTVVDIRIDNQRLREDQFIEGDFLDSERSGDEDWHEGDEDGSDDGVYACGQKHSFSMKVARRTWRAPVSELRVRRRTSVHVRNLQQQGFPLPGDLVKRPKSSTVPTVIFPTTTNQSRRYASPHHLHAEPTIYALSTAPGRAAIAVIRMSGPACLDVYRALCPGKKDPKPRYATVRTLYEPSPLIPQNAEHSNKASTPSPPTSQVLDPNALLLYFPAPRTATGEDVLELHLHGGPAVVKAVLSAIPRCVPPTPTPGAPRIRYAEPGEFTRRAFLNERLDLTQVEALGDVLAATTEQQRRLSVRGTTGGLAKRYETWRQQLLYARGELEALIDFSEDQHFDESPSELCASVAGQVRGLRGVLDVHRRNAVRGEMLRSGIGIALLGAPNAGKSSLLNGIVGREAAIVSREAGTTRDVVEIGIDLGGYLCRVGDTAGLRRVEEGVRSAGGEVSGAISLVEQEGMRRAKARAAESDVVLLVLSLEDVDADGSVGVVLDPETVDAAAELIRTKDNVLVVLNKTDKASAPHLATATQQILQTFPGLTKTRIYPISCKTASEASTSTITTTTDAGGIQTLLQGLIAHFHTLTTALTPSPTAPHPASAEEAVPDPSIWQDSLGATERHRLLLENCIAYLDAFLSEVEIGIPTSDEQTLHPSALGGDKDGEADIVLAAEHLRGAGECLAKITGRGGAGDVEEVLGVVFEKFCVGK</sequence>
<evidence type="ECO:0000256" key="1">
    <source>
        <dbReference type="ARBA" id="ARBA00022741"/>
    </source>
</evidence>
<comment type="caution">
    <text evidence="7">The sequence shown here is derived from an EMBL/GenBank/DDBJ whole genome shotgun (WGS) entry which is preliminary data.</text>
</comment>
<feature type="region of interest" description="Disordered" evidence="3">
    <location>
        <begin position="81"/>
        <end position="165"/>
    </location>
</feature>
<dbReference type="SUPFAM" id="SSF52540">
    <property type="entry name" value="P-loop containing nucleoside triphosphate hydrolases"/>
    <property type="match status" value="1"/>
</dbReference>
<evidence type="ECO:0000313" key="7">
    <source>
        <dbReference type="EMBL" id="KAK0956577.1"/>
    </source>
</evidence>
<keyword evidence="2" id="KW-0342">GTP-binding</keyword>
<feature type="compositionally biased region" description="Basic residues" evidence="3">
    <location>
        <begin position="140"/>
        <end position="165"/>
    </location>
</feature>
<dbReference type="GO" id="GO:0002098">
    <property type="term" value="P:tRNA wobble uridine modification"/>
    <property type="evidence" value="ECO:0007669"/>
    <property type="project" value="TreeGrafter"/>
</dbReference>
<dbReference type="CDD" id="cd14858">
    <property type="entry name" value="TrmE_N"/>
    <property type="match status" value="1"/>
</dbReference>
<dbReference type="Gene3D" id="3.30.1360.120">
    <property type="entry name" value="Probable tRNA modification gtpase trme, domain 1"/>
    <property type="match status" value="1"/>
</dbReference>